<organism evidence="2 3">
    <name type="scientific">Nonomuraea recticatena</name>
    <dbReference type="NCBI Taxonomy" id="46178"/>
    <lineage>
        <taxon>Bacteria</taxon>
        <taxon>Bacillati</taxon>
        <taxon>Actinomycetota</taxon>
        <taxon>Actinomycetes</taxon>
        <taxon>Streptosporangiales</taxon>
        <taxon>Streptosporangiaceae</taxon>
        <taxon>Nonomuraea</taxon>
    </lineage>
</organism>
<dbReference type="Proteomes" id="UP001501666">
    <property type="component" value="Unassembled WGS sequence"/>
</dbReference>
<evidence type="ECO:0000313" key="3">
    <source>
        <dbReference type="Proteomes" id="UP001501666"/>
    </source>
</evidence>
<accession>A0ABN3T4H9</accession>
<evidence type="ECO:0000313" key="2">
    <source>
        <dbReference type="EMBL" id="GAA2692228.1"/>
    </source>
</evidence>
<gene>
    <name evidence="2" type="ORF">GCM10010412_083020</name>
</gene>
<reference evidence="2 3" key="1">
    <citation type="journal article" date="2019" name="Int. J. Syst. Evol. Microbiol.">
        <title>The Global Catalogue of Microorganisms (GCM) 10K type strain sequencing project: providing services to taxonomists for standard genome sequencing and annotation.</title>
        <authorList>
            <consortium name="The Broad Institute Genomics Platform"/>
            <consortium name="The Broad Institute Genome Sequencing Center for Infectious Disease"/>
            <person name="Wu L."/>
            <person name="Ma J."/>
        </authorList>
    </citation>
    <scope>NUCLEOTIDE SEQUENCE [LARGE SCALE GENOMIC DNA]</scope>
    <source>
        <strain evidence="2 3">JCM 6835</strain>
    </source>
</reference>
<keyword evidence="3" id="KW-1185">Reference proteome</keyword>
<dbReference type="EMBL" id="BAAATE010000034">
    <property type="protein sequence ID" value="GAA2692228.1"/>
    <property type="molecule type" value="Genomic_DNA"/>
</dbReference>
<protein>
    <submittedName>
        <fullName evidence="2">Uncharacterized protein</fullName>
    </submittedName>
</protein>
<proteinExistence type="predicted"/>
<feature type="region of interest" description="Disordered" evidence="1">
    <location>
        <begin position="1"/>
        <end position="22"/>
    </location>
</feature>
<comment type="caution">
    <text evidence="2">The sequence shown here is derived from an EMBL/GenBank/DDBJ whole genome shotgun (WGS) entry which is preliminary data.</text>
</comment>
<feature type="region of interest" description="Disordered" evidence="1">
    <location>
        <begin position="59"/>
        <end position="78"/>
    </location>
</feature>
<evidence type="ECO:0000256" key="1">
    <source>
        <dbReference type="SAM" id="MobiDB-lite"/>
    </source>
</evidence>
<name>A0ABN3T4H9_9ACTN</name>
<sequence>MLRMAAIAGRTRRPDSGGVYGSLGGRVSPEIHELAWAGAAAKGVSISLYLEQLVEADPLTKRPPAGPAPRRARVPKGDEVMLSGRVKPEVRAAAKKGARARQVPIWRYLEILVEADRAASTYVEQEPLEQLDLDLISA</sequence>